<keyword evidence="7" id="KW-1185">Reference proteome</keyword>
<evidence type="ECO:0000256" key="5">
    <source>
        <dbReference type="SAM" id="Phobius"/>
    </source>
</evidence>
<dbReference type="Proteomes" id="UP000256774">
    <property type="component" value="Unassembled WGS sequence"/>
</dbReference>
<dbReference type="EMBL" id="QUNR01000001">
    <property type="protein sequence ID" value="REH40203.1"/>
    <property type="molecule type" value="Genomic_DNA"/>
</dbReference>
<sequence length="261" mass="29603">MSESTSTPYRPLSADEAAAQKPLTGGSWADWVLLVLALISVALLAWESWGSVTPMQREAIILADYSICALFFLNFLWRWRAEQWTLGFVGRNWYDVLGMIPVSDPALRSFRLIRVVILLARMGVAADRVLGEEFTYRLVNRFKQGIVRAISGSVTVAVLDQVADVLVKGTYTRNIARALEENQSELRDMIREKLREDPQTGRFKRLPYYNEIIEGTTETALRVIEQVLHDPRTDELVADLLRENIDQIRLAVAAKEAKKHA</sequence>
<keyword evidence="3 5" id="KW-1133">Transmembrane helix</keyword>
<evidence type="ECO:0000256" key="4">
    <source>
        <dbReference type="ARBA" id="ARBA00023136"/>
    </source>
</evidence>
<dbReference type="AlphaFoldDB" id="A0A3E0H955"/>
<comment type="caution">
    <text evidence="6">The sequence shown here is derived from an EMBL/GenBank/DDBJ whole genome shotgun (WGS) entry which is preliminary data.</text>
</comment>
<dbReference type="SUPFAM" id="SSF81324">
    <property type="entry name" value="Voltage-gated potassium channels"/>
    <property type="match status" value="1"/>
</dbReference>
<dbReference type="GO" id="GO:0016020">
    <property type="term" value="C:membrane"/>
    <property type="evidence" value="ECO:0007669"/>
    <property type="project" value="UniProtKB-SubCell"/>
</dbReference>
<organism evidence="6 7">
    <name type="scientific">Paraperlucidibaca baekdonensis</name>
    <dbReference type="NCBI Taxonomy" id="748120"/>
    <lineage>
        <taxon>Bacteria</taxon>
        <taxon>Pseudomonadati</taxon>
        <taxon>Pseudomonadota</taxon>
        <taxon>Gammaproteobacteria</taxon>
        <taxon>Moraxellales</taxon>
        <taxon>Moraxellaceae</taxon>
        <taxon>Paraperlucidibaca</taxon>
    </lineage>
</organism>
<name>A0A3E0H955_9GAMM</name>
<keyword evidence="4 5" id="KW-0472">Membrane</keyword>
<dbReference type="Gene3D" id="1.20.120.350">
    <property type="entry name" value="Voltage-gated potassium channels. Chain C"/>
    <property type="match status" value="1"/>
</dbReference>
<dbReference type="InterPro" id="IPR027359">
    <property type="entry name" value="Volt_channel_dom_sf"/>
</dbReference>
<evidence type="ECO:0000256" key="3">
    <source>
        <dbReference type="ARBA" id="ARBA00022989"/>
    </source>
</evidence>
<evidence type="ECO:0000256" key="1">
    <source>
        <dbReference type="ARBA" id="ARBA00004141"/>
    </source>
</evidence>
<feature type="transmembrane region" description="Helical" evidence="5">
    <location>
        <begin position="28"/>
        <end position="47"/>
    </location>
</feature>
<evidence type="ECO:0000256" key="2">
    <source>
        <dbReference type="ARBA" id="ARBA00022692"/>
    </source>
</evidence>
<feature type="transmembrane region" description="Helical" evidence="5">
    <location>
        <begin position="59"/>
        <end position="77"/>
    </location>
</feature>
<evidence type="ECO:0000313" key="7">
    <source>
        <dbReference type="Proteomes" id="UP000256774"/>
    </source>
</evidence>
<evidence type="ECO:0000313" key="6">
    <source>
        <dbReference type="EMBL" id="REH40203.1"/>
    </source>
</evidence>
<accession>A0A3E0H955</accession>
<protein>
    <recommendedName>
        <fullName evidence="8">Ion transporter</fullName>
    </recommendedName>
</protein>
<evidence type="ECO:0008006" key="8">
    <source>
        <dbReference type="Google" id="ProtNLM"/>
    </source>
</evidence>
<proteinExistence type="predicted"/>
<dbReference type="RefSeq" id="WP_220375680.1">
    <property type="nucleotide sequence ID" value="NZ_QUNR01000001.1"/>
</dbReference>
<reference evidence="6 7" key="1">
    <citation type="submission" date="2018-08" db="EMBL/GenBank/DDBJ databases">
        <title>Genomic Encyclopedia of Type Strains, Phase IV (KMG-IV): sequencing the most valuable type-strain genomes for metagenomic binning, comparative biology and taxonomic classification.</title>
        <authorList>
            <person name="Goeker M."/>
        </authorList>
    </citation>
    <scope>NUCLEOTIDE SEQUENCE [LARGE SCALE GENOMIC DNA]</scope>
    <source>
        <strain evidence="6 7">DSM 26022</strain>
    </source>
</reference>
<comment type="subcellular location">
    <subcellularLocation>
        <location evidence="1">Membrane</location>
        <topology evidence="1">Multi-pass membrane protein</topology>
    </subcellularLocation>
</comment>
<keyword evidence="2 5" id="KW-0812">Transmembrane</keyword>
<gene>
    <name evidence="6" type="ORF">DFR26_0402</name>
</gene>